<dbReference type="InterPro" id="IPR017853">
    <property type="entry name" value="GH"/>
</dbReference>
<evidence type="ECO:0000256" key="1">
    <source>
        <dbReference type="SAM" id="SignalP"/>
    </source>
</evidence>
<dbReference type="GeneID" id="92871656"/>
<name>A0A0H3D4V1_AMYMU</name>
<dbReference type="InterPro" id="IPR004352">
    <property type="entry name" value="GH114_TIM-barrel"/>
</dbReference>
<evidence type="ECO:0000313" key="4">
    <source>
        <dbReference type="Proteomes" id="UP000000328"/>
    </source>
</evidence>
<dbReference type="HOGENOM" id="CLU_051214_2_0_11"/>
<dbReference type="Pfam" id="PF03537">
    <property type="entry name" value="Glyco_hydro_114"/>
    <property type="match status" value="1"/>
</dbReference>
<dbReference type="OrthoDB" id="319933at2"/>
<dbReference type="KEGG" id="amd:AMED_3917"/>
<dbReference type="PANTHER" id="PTHR35273:SF2">
    <property type="entry name" value="ALPHA-GALACTOSIDASE"/>
    <property type="match status" value="1"/>
</dbReference>
<dbReference type="PATRIC" id="fig|749927.5.peg.4049"/>
<feature type="domain" description="Glycoside-hydrolase family GH114 TIM-barrel" evidence="2">
    <location>
        <begin position="46"/>
        <end position="258"/>
    </location>
</feature>
<reference evidence="3 4" key="1">
    <citation type="journal article" date="2010" name="Cell Res.">
        <title>Complete genome sequence of the rifamycin SV-producing Amycolatopsis mediterranei U32 revealed its genetic characteristics in phylogeny and metabolism.</title>
        <authorList>
            <person name="Zhao W."/>
            <person name="Zhong Y."/>
            <person name="Yuan H."/>
            <person name="Wang J."/>
            <person name="Zheng H."/>
            <person name="Wang Y."/>
            <person name="Cen X."/>
            <person name="Xu F."/>
            <person name="Bai J."/>
            <person name="Han X."/>
            <person name="Lu G."/>
            <person name="Zhu Y."/>
            <person name="Shao Z."/>
            <person name="Yan H."/>
            <person name="Li C."/>
            <person name="Peng N."/>
            <person name="Zhang Z."/>
            <person name="Zhang Y."/>
            <person name="Lin W."/>
            <person name="Fan Y."/>
            <person name="Qin Z."/>
            <person name="Hu Y."/>
            <person name="Zhu B."/>
            <person name="Wang S."/>
            <person name="Ding X."/>
            <person name="Zhao G.P."/>
        </authorList>
    </citation>
    <scope>NUCLEOTIDE SEQUENCE [LARGE SCALE GENOMIC DNA]</scope>
    <source>
        <strain evidence="4">U-32</strain>
    </source>
</reference>
<evidence type="ECO:0000313" key="3">
    <source>
        <dbReference type="EMBL" id="ADJ45696.1"/>
    </source>
</evidence>
<proteinExistence type="predicted"/>
<dbReference type="AlphaFoldDB" id="A0A0H3D4V1"/>
<dbReference type="PANTHER" id="PTHR35273">
    <property type="entry name" value="ALPHA-1,4 POLYGALACTOSAMINIDASE, PUTATIVE (AFU_ORTHOLOGUE AFUA_3G07890)-RELATED"/>
    <property type="match status" value="1"/>
</dbReference>
<dbReference type="EMBL" id="CP002000">
    <property type="protein sequence ID" value="ADJ45696.1"/>
    <property type="molecule type" value="Genomic_DNA"/>
</dbReference>
<evidence type="ECO:0000259" key="2">
    <source>
        <dbReference type="Pfam" id="PF03537"/>
    </source>
</evidence>
<dbReference type="Gene3D" id="3.20.20.70">
    <property type="entry name" value="Aldolase class I"/>
    <property type="match status" value="1"/>
</dbReference>
<feature type="signal peptide" evidence="1">
    <location>
        <begin position="1"/>
        <end position="35"/>
    </location>
</feature>
<accession>A0A0H3D4V1</accession>
<dbReference type="eggNOG" id="COG3868">
    <property type="taxonomic scope" value="Bacteria"/>
</dbReference>
<dbReference type="InterPro" id="IPR013785">
    <property type="entry name" value="Aldolase_TIM"/>
</dbReference>
<feature type="chain" id="PRO_5002607306" description="Glycoside-hydrolase family GH114 TIM-barrel domain-containing protein" evidence="1">
    <location>
        <begin position="36"/>
        <end position="271"/>
    </location>
</feature>
<dbReference type="RefSeq" id="WP_013225768.1">
    <property type="nucleotide sequence ID" value="NC_014318.1"/>
</dbReference>
<sequence length="271" mass="29106">MKRSLPVHGNRFASFTAVGALAAGLLAAAAAPASAAVTLPPQAAGFDYQIGGAYTPPSGVQIVSRDVSAAPASGKYNICYLNAFQAQEGADGDWPSDLLLRDSNGNKVVDPDWKETLLDLRTSDKRTRVAAKVDGWIDTCASKGYQAIEPDNYDSYSRSKNLLTTTHAQEYIKLLSAHAHSKNLAIAQKNTPELAGNRVANGLDFAVTEECGEYEECADYAGPFNNRVVDVEYTASGMSKACPDWKSKISIVRRDLYVVPQGTSGYVRKTC</sequence>
<gene>
    <name evidence="3" type="ordered locus">AMED_3917</name>
</gene>
<protein>
    <recommendedName>
        <fullName evidence="2">Glycoside-hydrolase family GH114 TIM-barrel domain-containing protein</fullName>
    </recommendedName>
</protein>
<dbReference type="Proteomes" id="UP000000328">
    <property type="component" value="Chromosome"/>
</dbReference>
<organism evidence="3 4">
    <name type="scientific">Amycolatopsis mediterranei (strain U-32)</name>
    <dbReference type="NCBI Taxonomy" id="749927"/>
    <lineage>
        <taxon>Bacteria</taxon>
        <taxon>Bacillati</taxon>
        <taxon>Actinomycetota</taxon>
        <taxon>Actinomycetes</taxon>
        <taxon>Pseudonocardiales</taxon>
        <taxon>Pseudonocardiaceae</taxon>
        <taxon>Amycolatopsis</taxon>
    </lineage>
</organism>
<keyword evidence="1" id="KW-0732">Signal</keyword>
<dbReference type="SUPFAM" id="SSF51445">
    <property type="entry name" value="(Trans)glycosidases"/>
    <property type="match status" value="1"/>
</dbReference>